<dbReference type="CDD" id="cd14948">
    <property type="entry name" value="BACON"/>
    <property type="match status" value="2"/>
</dbReference>
<organism evidence="2 3">
    <name type="scientific">Odoribacter laneus YIT 12061</name>
    <dbReference type="NCBI Taxonomy" id="742817"/>
    <lineage>
        <taxon>Bacteria</taxon>
        <taxon>Pseudomonadati</taxon>
        <taxon>Bacteroidota</taxon>
        <taxon>Bacteroidia</taxon>
        <taxon>Bacteroidales</taxon>
        <taxon>Odoribacteraceae</taxon>
        <taxon>Odoribacter</taxon>
    </lineage>
</organism>
<dbReference type="STRING" id="742817.HMPREF9449_02956"/>
<dbReference type="PATRIC" id="fig|742817.3.peg.3164"/>
<dbReference type="PROSITE" id="PS51257">
    <property type="entry name" value="PROKAR_LIPOPROTEIN"/>
    <property type="match status" value="1"/>
</dbReference>
<dbReference type="InterPro" id="IPR032675">
    <property type="entry name" value="LRR_dom_sf"/>
</dbReference>
<dbReference type="Gene3D" id="2.60.40.10">
    <property type="entry name" value="Immunoglobulins"/>
    <property type="match status" value="2"/>
</dbReference>
<dbReference type="InterPro" id="IPR024361">
    <property type="entry name" value="BACON"/>
</dbReference>
<feature type="domain" description="BACON" evidence="1">
    <location>
        <begin position="259"/>
        <end position="315"/>
    </location>
</feature>
<proteinExistence type="predicted"/>
<dbReference type="RefSeq" id="WP_009138099.1">
    <property type="nucleotide sequence ID" value="NZ_JH594598.1"/>
</dbReference>
<dbReference type="SUPFAM" id="SSF52058">
    <property type="entry name" value="L domain-like"/>
    <property type="match status" value="1"/>
</dbReference>
<comment type="caution">
    <text evidence="2">The sequence shown here is derived from an EMBL/GenBank/DDBJ whole genome shotgun (WGS) entry which is preliminary data.</text>
</comment>
<dbReference type="eggNOG" id="COG4886">
    <property type="taxonomic scope" value="Bacteria"/>
</dbReference>
<dbReference type="InterPro" id="IPR026906">
    <property type="entry name" value="LRR_5"/>
</dbReference>
<evidence type="ECO:0000313" key="2">
    <source>
        <dbReference type="EMBL" id="EHP45111.1"/>
    </source>
</evidence>
<feature type="domain" description="BACON" evidence="1">
    <location>
        <begin position="173"/>
        <end position="221"/>
    </location>
</feature>
<dbReference type="Proteomes" id="UP000004892">
    <property type="component" value="Unassembled WGS sequence"/>
</dbReference>
<gene>
    <name evidence="2" type="ORF">HMPREF9449_02956</name>
</gene>
<dbReference type="Gene3D" id="3.80.10.10">
    <property type="entry name" value="Ribonuclease Inhibitor"/>
    <property type="match status" value="1"/>
</dbReference>
<dbReference type="HOGENOM" id="CLU_343833_0_0_10"/>
<protein>
    <recommendedName>
        <fullName evidence="1">BACON domain-containing protein</fullName>
    </recommendedName>
</protein>
<dbReference type="Pfam" id="PF13004">
    <property type="entry name" value="BACON"/>
    <property type="match status" value="3"/>
</dbReference>
<name>H1DL20_9BACT</name>
<dbReference type="EMBL" id="ADMC01000034">
    <property type="protein sequence ID" value="EHP45111.1"/>
    <property type="molecule type" value="Genomic_DNA"/>
</dbReference>
<feature type="domain" description="BACON" evidence="1">
    <location>
        <begin position="81"/>
        <end position="137"/>
    </location>
</feature>
<dbReference type="InterPro" id="IPR013783">
    <property type="entry name" value="Ig-like_fold"/>
</dbReference>
<dbReference type="InterPro" id="IPR005046">
    <property type="entry name" value="DUF285"/>
</dbReference>
<dbReference type="Pfam" id="PF03382">
    <property type="entry name" value="DUF285"/>
    <property type="match status" value="1"/>
</dbReference>
<evidence type="ECO:0000313" key="3">
    <source>
        <dbReference type="Proteomes" id="UP000004892"/>
    </source>
</evidence>
<accession>H1DL20</accession>
<reference evidence="2 3" key="1">
    <citation type="submission" date="2012-01" db="EMBL/GenBank/DDBJ databases">
        <title>The Genome Sequence of Odoribacter laneus YIT 12061.</title>
        <authorList>
            <consortium name="The Broad Institute Genome Sequencing Platform"/>
            <person name="Earl A."/>
            <person name="Ward D."/>
            <person name="Feldgarden M."/>
            <person name="Gevers D."/>
            <person name="Morotomi M."/>
            <person name="Young S.K."/>
            <person name="Zeng Q."/>
            <person name="Gargeya S."/>
            <person name="Fitzgerald M."/>
            <person name="Haas B."/>
            <person name="Abouelleil A."/>
            <person name="Alvarado L."/>
            <person name="Arachchi H.M."/>
            <person name="Berlin A."/>
            <person name="Chapman S.B."/>
            <person name="Gearin G."/>
            <person name="Goldberg J."/>
            <person name="Griggs A."/>
            <person name="Gujja S."/>
            <person name="Hansen M."/>
            <person name="Heiman D."/>
            <person name="Howarth C."/>
            <person name="Larimer J."/>
            <person name="Lui A."/>
            <person name="MacDonald P.J.P."/>
            <person name="McCowen C."/>
            <person name="Montmayeur A."/>
            <person name="Murphy C."/>
            <person name="Neiman D."/>
            <person name="Pearson M."/>
            <person name="Priest M."/>
            <person name="Roberts A."/>
            <person name="Saif S."/>
            <person name="Shea T."/>
            <person name="Sisk P."/>
            <person name="Stolte C."/>
            <person name="Sykes S."/>
            <person name="Wortman J."/>
            <person name="Nusbaum C."/>
            <person name="Birren B."/>
        </authorList>
    </citation>
    <scope>NUCLEOTIDE SEQUENCE [LARGE SCALE GENOMIC DNA]</scope>
    <source>
        <strain evidence="2 3">YIT 12061</strain>
    </source>
</reference>
<evidence type="ECO:0000259" key="1">
    <source>
        <dbReference type="Pfam" id="PF13004"/>
    </source>
</evidence>
<keyword evidence="3" id="KW-1185">Reference proteome</keyword>
<dbReference type="GeneID" id="98070473"/>
<sequence>MKYTVFSLLMCCIALCSCEKHTVTYTYPEGPQAPEDAATLLISSKNKIYVSEDEHTGSATFRSRGGELVLNVSTNQESWAYETDEATWLTFEKNALDELHIIAEANTEREARRAVITLRAGGEKDALAATATVSIAQNAFGSLEIGSVPDTALLPARGNTIAEFVIDCGTDEWSFDCPCAWLLVEKQDNDKLLITAEENAAFEERSITITLTAGSGEHTVSSTIDVAQQPAANIAVDPPALSFMNTGGQNQVTVVSNYEWSYNCTADWLTITREGDLLQVKASDYDELVNREAAIVITAGDGKENLTTYPIAVTQLGHDPTAMVFVLNVATDGAKAYLPLAGNINCTVYWGDTNVEEVTTVNPSHTYEFAGEYIVTVKGKVTALTFPSSTSPITAAIRKYITEVRQWGTTGLTSLNNAFYNCAALRRIPADTDNSFAQVTTFSGAFRNCDLESIPAGLFVSASQAMNFDYTFSANKSILEIPAGLFDNCRLATSFASTFYQAAGITAIPAGLFDNCPEVISFNSVFSSTSLVTLPANLFKNQTKLVTASSLFSNTKLTAIPAGLLDNCPEITTLNGAFRGLEITSIPEGLFQKTTKCTNMGYIFALCPKLETIPAHLFDPLVECSRFDYAFQGCSVLKRIPNALFANFTKCSTYGSAFADCSALETIPADLFAHASNGTGSVSFLKTFNNCVALTDIPAELFATADATTFEKTFQNCTALKNVPSGLFADKNRVTTFANVFDGCTQLAAVPADLFSGCTGVKTATYMFQGCEALESVPEGLFDAFEQVTTYAYTFQNCTALKSIPVSLFDASKGITAVNFLFAGCSGLTGESPYTLVEGVKIHLYERTTTNGFTKAITSRTKCFNGCTGLTDYEAIPTAWK</sequence>
<dbReference type="Pfam" id="PF13306">
    <property type="entry name" value="LRR_5"/>
    <property type="match status" value="1"/>
</dbReference>
<dbReference type="AlphaFoldDB" id="H1DL20"/>